<feature type="region of interest" description="Disordered" evidence="2">
    <location>
        <begin position="28"/>
        <end position="69"/>
    </location>
</feature>
<dbReference type="InterPro" id="IPR051417">
    <property type="entry name" value="SDr/BOS_complex"/>
</dbReference>
<name>A0A250IYB9_9BACT</name>
<keyword evidence="1" id="KW-0732">Signal</keyword>
<dbReference type="InterPro" id="IPR008969">
    <property type="entry name" value="CarboxyPept-like_regulatory"/>
</dbReference>
<feature type="region of interest" description="Disordered" evidence="2">
    <location>
        <begin position="533"/>
        <end position="562"/>
    </location>
</feature>
<evidence type="ECO:0000256" key="1">
    <source>
        <dbReference type="ARBA" id="ARBA00022729"/>
    </source>
</evidence>
<dbReference type="Pfam" id="PF13620">
    <property type="entry name" value="CarboxypepD_reg"/>
    <property type="match status" value="4"/>
</dbReference>
<dbReference type="InterPro" id="IPR013784">
    <property type="entry name" value="Carb-bd-like_fold"/>
</dbReference>
<dbReference type="Gene3D" id="2.60.40.1120">
    <property type="entry name" value="Carboxypeptidase-like, regulatory domain"/>
    <property type="match status" value="4"/>
</dbReference>
<dbReference type="SUPFAM" id="SSF49464">
    <property type="entry name" value="Carboxypeptidase regulatory domain-like"/>
    <property type="match status" value="3"/>
</dbReference>
<dbReference type="GO" id="GO:0030246">
    <property type="term" value="F:carbohydrate binding"/>
    <property type="evidence" value="ECO:0007669"/>
    <property type="project" value="InterPro"/>
</dbReference>
<reference evidence="3 4" key="1">
    <citation type="submission" date="2017-06" db="EMBL/GenBank/DDBJ databases">
        <title>Sequencing and comparative analysis of myxobacterial genomes.</title>
        <authorList>
            <person name="Rupp O."/>
            <person name="Goesmann A."/>
            <person name="Sogaard-Andersen L."/>
        </authorList>
    </citation>
    <scope>NUCLEOTIDE SEQUENCE [LARGE SCALE GENOMIC DNA]</scope>
    <source>
        <strain evidence="3 4">DSM 52655</strain>
    </source>
</reference>
<dbReference type="EMBL" id="CP022098">
    <property type="protein sequence ID" value="ATB36207.1"/>
    <property type="molecule type" value="Genomic_DNA"/>
</dbReference>
<evidence type="ECO:0000313" key="4">
    <source>
        <dbReference type="Proteomes" id="UP000217257"/>
    </source>
</evidence>
<accession>A0A250IYB9</accession>
<protein>
    <recommendedName>
        <fullName evidence="5">Carboxypeptidase regulatory-like domain-containing protein</fullName>
    </recommendedName>
</protein>
<organism evidence="3 4">
    <name type="scientific">Cystobacter fuscus</name>
    <dbReference type="NCBI Taxonomy" id="43"/>
    <lineage>
        <taxon>Bacteria</taxon>
        <taxon>Pseudomonadati</taxon>
        <taxon>Myxococcota</taxon>
        <taxon>Myxococcia</taxon>
        <taxon>Myxococcales</taxon>
        <taxon>Cystobacterineae</taxon>
        <taxon>Archangiaceae</taxon>
        <taxon>Cystobacter</taxon>
    </lineage>
</organism>
<dbReference type="PANTHER" id="PTHR23303">
    <property type="entry name" value="CARBOXYPEPTIDASE REGULATORY REGION-CONTAINING"/>
    <property type="match status" value="1"/>
</dbReference>
<evidence type="ECO:0000313" key="3">
    <source>
        <dbReference type="EMBL" id="ATB36207.1"/>
    </source>
</evidence>
<proteinExistence type="predicted"/>
<dbReference type="AlphaFoldDB" id="A0A250IYB9"/>
<dbReference type="PANTHER" id="PTHR23303:SF14">
    <property type="entry name" value="BOS COMPLEX SUBUNIT NOMO1-RELATED"/>
    <property type="match status" value="1"/>
</dbReference>
<dbReference type="SUPFAM" id="SSF49452">
    <property type="entry name" value="Starch-binding domain-like"/>
    <property type="match status" value="3"/>
</dbReference>
<gene>
    <name evidence="3" type="ORF">CYFUS_001621</name>
</gene>
<sequence>MRRLTLVVVVLMGVLLLLWLGLRGSGSLTAGDTPSPGREPGRRAGLELQPERPEDVGARGGADAGSTPSLVVAPTEAEGVLEVEVLAGERPMPGANVRLYWRGARDPRLDEMSWRLASTATTDARGRARLSSRPGGYLIAVHAEGHAPLRRPVSRPHGEARTSLRLVLERGHSLTGRTVVAGTNEPLPLVELVLTAHGGRLDRGFEPDAPAEERVYATSNERGEFRVEGLSSGTYMLDARAPGQTREVLLGVELPAKAPLTVALERAGVIEGFVVDAEERPVADAEVMVSGPTTPRQLTTGEGGGFSAEVSTGSYLLSARHGAEAGSVDKLLFVRAGQTVRDVRIRLGRGAVLEGRVLARATGAPVEGARVSVRPTGRPGDAGSGVTDRAGLFALKGLASGGYDLVVHAPGYSRLSRRGLMVAAGERFPLELQLEGMGTVEGQVRDAAGAPLPGVRVVGGLRWAGGWGSAAESRTDADGHYHLEGLAIGRVDISALSEGADLGVSQSVDVKAGEMTRVDLTLQRTGTLEGVVRTARGSPPSKPLEVSAYSLTTPSSSSPRPERIALDPSGRFRMVLPQGSYHVLVSSHVEPPMREVKVEAGRTVQTELTLPEDSGDVLRIKGLVLEPDGTPSPHAWLMLSLEGFQGGRGSGAFVDGEGRFSFSHELEDAKARLFTATARNGGRMGETQQLVKRGEQEVVVRLRPGTSVRGQVVRRDGQPVRGFVLAVRLPGLKYLAGLDTLEFPGDRFELSDVPDEPVTLSVRTLEGAIGEVHLSPSVGTTAEVTVSVESGATVRGRVVDAATNVPLAGVFVLIRGQALRSSRTSADGRFTLENLSSGEDSLEFLASGVRLGQRPVKLVPGQSLDVGDIPVESRRAPDAGVPW</sequence>
<feature type="compositionally biased region" description="Basic and acidic residues" evidence="2">
    <location>
        <begin position="39"/>
        <end position="57"/>
    </location>
</feature>
<dbReference type="KEGG" id="cfus:CYFUS_001621"/>
<dbReference type="Proteomes" id="UP000217257">
    <property type="component" value="Chromosome"/>
</dbReference>
<evidence type="ECO:0000256" key="2">
    <source>
        <dbReference type="SAM" id="MobiDB-lite"/>
    </source>
</evidence>
<dbReference type="RefSeq" id="WP_095984715.1">
    <property type="nucleotide sequence ID" value="NZ_CP022098.1"/>
</dbReference>
<feature type="compositionally biased region" description="Low complexity" evidence="2">
    <location>
        <begin position="550"/>
        <end position="559"/>
    </location>
</feature>
<evidence type="ECO:0008006" key="5">
    <source>
        <dbReference type="Google" id="ProtNLM"/>
    </source>
</evidence>